<feature type="domain" description="Histidine kinase/HSP90-like ATPase" evidence="10">
    <location>
        <begin position="711"/>
        <end position="809"/>
    </location>
</feature>
<dbReference type="SMART" id="SM00387">
    <property type="entry name" value="HATPase_c"/>
    <property type="match status" value="1"/>
</dbReference>
<dbReference type="Proteomes" id="UP000812270">
    <property type="component" value="Unassembled WGS sequence"/>
</dbReference>
<dbReference type="GO" id="GO:0004673">
    <property type="term" value="F:protein histidine kinase activity"/>
    <property type="evidence" value="ECO:0007669"/>
    <property type="project" value="UniProtKB-EC"/>
</dbReference>
<comment type="caution">
    <text evidence="11">The sequence shown here is derived from an EMBL/GenBank/DDBJ whole genome shotgun (WGS) entry which is preliminary data.</text>
</comment>
<name>A0A9E2W361_9BACT</name>
<keyword evidence="9" id="KW-0812">Transmembrane</keyword>
<evidence type="ECO:0000313" key="12">
    <source>
        <dbReference type="Proteomes" id="UP000812270"/>
    </source>
</evidence>
<dbReference type="EMBL" id="JAHSPG010000001">
    <property type="protein sequence ID" value="MBV4355893.1"/>
    <property type="molecule type" value="Genomic_DNA"/>
</dbReference>
<evidence type="ECO:0000256" key="8">
    <source>
        <dbReference type="PROSITE-ProRule" id="PRU00339"/>
    </source>
</evidence>
<dbReference type="EC" id="2.7.13.3" evidence="2"/>
<dbReference type="AlphaFoldDB" id="A0A9E2W361"/>
<dbReference type="Pfam" id="PF07568">
    <property type="entry name" value="HisKA_2"/>
    <property type="match status" value="1"/>
</dbReference>
<keyword evidence="3" id="KW-0597">Phosphoprotein</keyword>
<evidence type="ECO:0000256" key="3">
    <source>
        <dbReference type="ARBA" id="ARBA00022553"/>
    </source>
</evidence>
<evidence type="ECO:0000256" key="9">
    <source>
        <dbReference type="SAM" id="Phobius"/>
    </source>
</evidence>
<dbReference type="PANTHER" id="PTHR41523">
    <property type="entry name" value="TWO-COMPONENT SYSTEM SENSOR PROTEIN"/>
    <property type="match status" value="1"/>
</dbReference>
<gene>
    <name evidence="11" type="ORF">KTO63_01955</name>
</gene>
<dbReference type="SMART" id="SM00028">
    <property type="entry name" value="TPR"/>
    <property type="match status" value="2"/>
</dbReference>
<dbReference type="InterPro" id="IPR003594">
    <property type="entry name" value="HATPase_dom"/>
</dbReference>
<dbReference type="PROSITE" id="PS50005">
    <property type="entry name" value="TPR"/>
    <property type="match status" value="1"/>
</dbReference>
<dbReference type="InterPro" id="IPR011495">
    <property type="entry name" value="Sig_transdc_His_kin_sub2_dim/P"/>
</dbReference>
<evidence type="ECO:0000256" key="1">
    <source>
        <dbReference type="ARBA" id="ARBA00000085"/>
    </source>
</evidence>
<keyword evidence="4" id="KW-0808">Transferase</keyword>
<keyword evidence="12" id="KW-1185">Reference proteome</keyword>
<evidence type="ECO:0000256" key="2">
    <source>
        <dbReference type="ARBA" id="ARBA00012438"/>
    </source>
</evidence>
<feature type="repeat" description="TPR" evidence="8">
    <location>
        <begin position="251"/>
        <end position="284"/>
    </location>
</feature>
<keyword evidence="6 11" id="KW-0418">Kinase</keyword>
<dbReference type="RefSeq" id="WP_217789438.1">
    <property type="nucleotide sequence ID" value="NZ_JAHSPG010000001.1"/>
</dbReference>
<dbReference type="InterPro" id="IPR019734">
    <property type="entry name" value="TPR_rpt"/>
</dbReference>
<sequence length="821" mass="92854">MQNPIMHRVNYIHLLFYLLMFLGAKSQNISAGNANYSYHSPSKDKLSFQRLNLLLSSTYIVVVKEGQVDHDTCLYIAARSLGLSRLPVMAEGIGDRELPAQSKWIDLEQPRIGIELLSKATGRKHLELLILLGSYYAFQPGSYYKYRDSVEYFLNKAIKESSLLKEEKLGRQALCLLGKIYVQANNSKGDSIFNEVINQARKAGDKETEARAVAYRGIYTAPTQSTFQQKITDLQTASGLYHDLGNTEREINVLADRGYMLVVTGQFQAAYELFVKALALAEDIHYPYTHYLTDALTMVTNYQGKFGEPFRHTLQTIKVAESVRDSIGWAFFYSRLAFLYDAEGRKKESMNMAQKAIRRFIDSRNPSVYNILSIVTQQMCGEGRATEALELVQKTSEAVGPAKTFSEMLVYHYTLAGCYLSLNWLDKAEAHIKTMDSLETKAEMIRGPLSRSIVTDTYGHLFFKRGQYQKARECFEKQFTTRSYGQRTLANDLSTYRSLIAADSALGDNASGMYHYKKYTELLDSNFRVTKVRQAEELQVMYETHEKENQIALLNKQAKQTLLVKNLTLGGIAAVIIIAVLLYRQSGNRKKNNAVITHKNEQLQQLVNDKEWLLREIHHRVKNNLQIIMSLLNSQSVYINNDAALTAIHDSQRRVHTISLIHQKLYQSENVSSIAMPQYINELVSYLQDSFDTDNRITFEQKIEPIELDVSQAIPLGLIINESIVNSLKYAFPDGRKGILSIQLQRKENNFLLLKISDNGIGLPAGLDVSSHNSLGFNLMKGLANQLNGSLLLNIDNGLEITVKFIAAPLQVSNKEITAHA</sequence>
<evidence type="ECO:0000256" key="7">
    <source>
        <dbReference type="ARBA" id="ARBA00022840"/>
    </source>
</evidence>
<feature type="transmembrane region" description="Helical" evidence="9">
    <location>
        <begin position="562"/>
        <end position="583"/>
    </location>
</feature>
<keyword evidence="7" id="KW-0067">ATP-binding</keyword>
<evidence type="ECO:0000259" key="10">
    <source>
        <dbReference type="SMART" id="SM00387"/>
    </source>
</evidence>
<keyword evidence="9" id="KW-0472">Membrane</keyword>
<evidence type="ECO:0000256" key="6">
    <source>
        <dbReference type="ARBA" id="ARBA00022777"/>
    </source>
</evidence>
<comment type="catalytic activity">
    <reaction evidence="1">
        <text>ATP + protein L-histidine = ADP + protein N-phospho-L-histidine.</text>
        <dbReference type="EC" id="2.7.13.3"/>
    </reaction>
</comment>
<evidence type="ECO:0000256" key="4">
    <source>
        <dbReference type="ARBA" id="ARBA00022679"/>
    </source>
</evidence>
<keyword evidence="8" id="KW-0802">TPR repeat</keyword>
<accession>A0A9E2W361</accession>
<organism evidence="11 12">
    <name type="scientific">Pinibacter aurantiacus</name>
    <dbReference type="NCBI Taxonomy" id="2851599"/>
    <lineage>
        <taxon>Bacteria</taxon>
        <taxon>Pseudomonadati</taxon>
        <taxon>Bacteroidota</taxon>
        <taxon>Chitinophagia</taxon>
        <taxon>Chitinophagales</taxon>
        <taxon>Chitinophagaceae</taxon>
        <taxon>Pinibacter</taxon>
    </lineage>
</organism>
<proteinExistence type="predicted"/>
<protein>
    <recommendedName>
        <fullName evidence="2">histidine kinase</fullName>
        <ecNumber evidence="2">2.7.13.3</ecNumber>
    </recommendedName>
</protein>
<reference evidence="11" key="1">
    <citation type="submission" date="2021-06" db="EMBL/GenBank/DDBJ databases">
        <authorList>
            <person name="Huq M.A."/>
        </authorList>
    </citation>
    <scope>NUCLEOTIDE SEQUENCE</scope>
    <source>
        <strain evidence="11">MAH-26</strain>
    </source>
</reference>
<keyword evidence="9" id="KW-1133">Transmembrane helix</keyword>
<evidence type="ECO:0000256" key="5">
    <source>
        <dbReference type="ARBA" id="ARBA00022741"/>
    </source>
</evidence>
<dbReference type="PANTHER" id="PTHR41523:SF8">
    <property type="entry name" value="ETHYLENE RESPONSE SENSOR PROTEIN"/>
    <property type="match status" value="1"/>
</dbReference>
<dbReference type="GO" id="GO:0005524">
    <property type="term" value="F:ATP binding"/>
    <property type="evidence" value="ECO:0007669"/>
    <property type="project" value="UniProtKB-KW"/>
</dbReference>
<keyword evidence="5" id="KW-0547">Nucleotide-binding</keyword>
<evidence type="ECO:0000313" key="11">
    <source>
        <dbReference type="EMBL" id="MBV4355893.1"/>
    </source>
</evidence>